<proteinExistence type="predicted"/>
<dbReference type="Proteomes" id="UP000565441">
    <property type="component" value="Unassembled WGS sequence"/>
</dbReference>
<accession>A0A8H5GUV3</accession>
<protein>
    <submittedName>
        <fullName evidence="2">Uncharacterized protein</fullName>
    </submittedName>
</protein>
<comment type="caution">
    <text evidence="2">The sequence shown here is derived from an EMBL/GenBank/DDBJ whole genome shotgun (WGS) entry which is preliminary data.</text>
</comment>
<evidence type="ECO:0000313" key="2">
    <source>
        <dbReference type="EMBL" id="KAF5371501.1"/>
    </source>
</evidence>
<keyword evidence="3" id="KW-1185">Reference proteome</keyword>
<reference evidence="2 3" key="1">
    <citation type="journal article" date="2020" name="ISME J.">
        <title>Uncovering the hidden diversity of litter-decomposition mechanisms in mushroom-forming fungi.</title>
        <authorList>
            <person name="Floudas D."/>
            <person name="Bentzer J."/>
            <person name="Ahren D."/>
            <person name="Johansson T."/>
            <person name="Persson P."/>
            <person name="Tunlid A."/>
        </authorList>
    </citation>
    <scope>NUCLEOTIDE SEQUENCE [LARGE SCALE GENOMIC DNA]</scope>
    <source>
        <strain evidence="2 3">CBS 661.87</strain>
    </source>
</reference>
<name>A0A8H5GUV3_9AGAR</name>
<evidence type="ECO:0000313" key="1">
    <source>
        <dbReference type="EMBL" id="KAF5371486.1"/>
    </source>
</evidence>
<evidence type="ECO:0000313" key="3">
    <source>
        <dbReference type="Proteomes" id="UP000565441"/>
    </source>
</evidence>
<dbReference type="EMBL" id="JAACJP010000046">
    <property type="protein sequence ID" value="KAF5371486.1"/>
    <property type="molecule type" value="Genomic_DNA"/>
</dbReference>
<organism evidence="2 3">
    <name type="scientific">Tricholomella constricta</name>
    <dbReference type="NCBI Taxonomy" id="117010"/>
    <lineage>
        <taxon>Eukaryota</taxon>
        <taxon>Fungi</taxon>
        <taxon>Dikarya</taxon>
        <taxon>Basidiomycota</taxon>
        <taxon>Agaricomycotina</taxon>
        <taxon>Agaricomycetes</taxon>
        <taxon>Agaricomycetidae</taxon>
        <taxon>Agaricales</taxon>
        <taxon>Tricholomatineae</taxon>
        <taxon>Lyophyllaceae</taxon>
        <taxon>Tricholomella</taxon>
    </lineage>
</organism>
<dbReference type="EMBL" id="JAACJP010000046">
    <property type="protein sequence ID" value="KAF5371501.1"/>
    <property type="molecule type" value="Genomic_DNA"/>
</dbReference>
<gene>
    <name evidence="1" type="ORF">D9615_009628</name>
    <name evidence="2" type="ORF">D9615_009631</name>
</gene>
<sequence>MPAPNTAYRTLTILEKNVDHGINRRTSKSRLDFDSNAGVHPSMTTISPDAGKLQISRPASKSTLRIQVDL</sequence>
<dbReference type="AlphaFoldDB" id="A0A8H5GUV3"/>